<dbReference type="GO" id="GO:0000139">
    <property type="term" value="C:Golgi membrane"/>
    <property type="evidence" value="ECO:0007669"/>
    <property type="project" value="UniProtKB-SubCell"/>
</dbReference>
<reference evidence="8" key="1">
    <citation type="submission" date="2020-10" db="EMBL/GenBank/DDBJ databases">
        <authorList>
            <person name="Han B."/>
            <person name="Lu T."/>
            <person name="Zhao Q."/>
            <person name="Huang X."/>
            <person name="Zhao Y."/>
        </authorList>
    </citation>
    <scope>NUCLEOTIDE SEQUENCE</scope>
</reference>
<dbReference type="AlphaFoldDB" id="A0A811S2Y9"/>
<dbReference type="GO" id="GO:0016763">
    <property type="term" value="F:pentosyltransferase activity"/>
    <property type="evidence" value="ECO:0007669"/>
    <property type="project" value="UniProtKB-ARBA"/>
</dbReference>
<evidence type="ECO:0000256" key="2">
    <source>
        <dbReference type="ARBA" id="ARBA00004881"/>
    </source>
</evidence>
<protein>
    <recommendedName>
        <fullName evidence="7">Glycosyltransferase 61 catalytic domain-containing protein</fullName>
    </recommendedName>
</protein>
<organism evidence="8 9">
    <name type="scientific">Miscanthus lutarioriparius</name>
    <dbReference type="NCBI Taxonomy" id="422564"/>
    <lineage>
        <taxon>Eukaryota</taxon>
        <taxon>Viridiplantae</taxon>
        <taxon>Streptophyta</taxon>
        <taxon>Embryophyta</taxon>
        <taxon>Tracheophyta</taxon>
        <taxon>Spermatophyta</taxon>
        <taxon>Magnoliopsida</taxon>
        <taxon>Liliopsida</taxon>
        <taxon>Poales</taxon>
        <taxon>Poaceae</taxon>
        <taxon>PACMAD clade</taxon>
        <taxon>Panicoideae</taxon>
        <taxon>Andropogonodae</taxon>
        <taxon>Andropogoneae</taxon>
        <taxon>Saccharinae</taxon>
        <taxon>Miscanthus</taxon>
    </lineage>
</organism>
<feature type="domain" description="Glycosyltransferase 61 catalytic" evidence="7">
    <location>
        <begin position="319"/>
        <end position="418"/>
    </location>
</feature>
<feature type="transmembrane region" description="Helical" evidence="6">
    <location>
        <begin position="16"/>
        <end position="36"/>
    </location>
</feature>
<sequence length="433" mass="48481">MRTMARPSSSWKQSGYAAHGLILGFVLVLVLLYLMVSVQLSYSNPHVLVGIDSRNYLYEIAMNGGLLLYRLLLTRSFCAHTQRQLMLAQQQSAQLKRFLQDDKEAIKNAMPGAWNHHPPQRGGTDDFNNVARTKPICDTSFGKYICELAGDARARGGAAATVTLVPPRAPLREWTIKPYSRKYLDGLKAVTVRSVSIPEHAPPCTTRLNIPAMVIELGGLTGNYWHDFNDVLVPLFIGARRFNGDVHLLVVNLLPFWVDKYQSIFSQLSRHEIVDFDRDDGTVRCYPHVVVGYGSRKEFTIEPSLDATGGGYTMVDFTELLRRAYSLPRQRPIKLSDNPARRRPRMMILERTNSRRFINLHEVVAAAQAAGFMVTVAGRPRTNYDKFAREVNSFDVMLGVHGAGLTICVYLPTGAVLVQIVPYGRLEDIAGCK</sequence>
<dbReference type="Pfam" id="PF04577">
    <property type="entry name" value="Glyco_transf_61"/>
    <property type="match status" value="1"/>
</dbReference>
<keyword evidence="6" id="KW-1133">Transmembrane helix</keyword>
<comment type="caution">
    <text evidence="8">The sequence shown here is derived from an EMBL/GenBank/DDBJ whole genome shotgun (WGS) entry which is preliminary data.</text>
</comment>
<dbReference type="Proteomes" id="UP000604825">
    <property type="component" value="Unassembled WGS sequence"/>
</dbReference>
<evidence type="ECO:0000313" key="8">
    <source>
        <dbReference type="EMBL" id="CAD6336735.1"/>
    </source>
</evidence>
<keyword evidence="9" id="KW-1185">Reference proteome</keyword>
<feature type="transmembrane region" description="Helical" evidence="6">
    <location>
        <begin position="56"/>
        <end position="73"/>
    </location>
</feature>
<dbReference type="InterPro" id="IPR007657">
    <property type="entry name" value="Glycosyltransferase_61"/>
</dbReference>
<dbReference type="OrthoDB" id="529273at2759"/>
<keyword evidence="4" id="KW-0808">Transferase</keyword>
<gene>
    <name evidence="8" type="ORF">NCGR_LOCUS60833</name>
</gene>
<evidence type="ECO:0000256" key="6">
    <source>
        <dbReference type="SAM" id="Phobius"/>
    </source>
</evidence>
<name>A0A811S2Y9_9POAL</name>
<accession>A0A811S2Y9</accession>
<dbReference type="PANTHER" id="PTHR20961:SF90">
    <property type="entry name" value="OS04G0196600 PROTEIN"/>
    <property type="match status" value="1"/>
</dbReference>
<evidence type="ECO:0000256" key="1">
    <source>
        <dbReference type="ARBA" id="ARBA00004323"/>
    </source>
</evidence>
<keyword evidence="5" id="KW-0325">Glycoprotein</keyword>
<feature type="transmembrane region" description="Helical" evidence="6">
    <location>
        <begin position="398"/>
        <end position="418"/>
    </location>
</feature>
<keyword evidence="6" id="KW-0472">Membrane</keyword>
<comment type="pathway">
    <text evidence="2">Glycan metabolism.</text>
</comment>
<dbReference type="InterPro" id="IPR049625">
    <property type="entry name" value="Glyco_transf_61_cat"/>
</dbReference>
<dbReference type="EMBL" id="CAJGYO010000018">
    <property type="protein sequence ID" value="CAD6336735.1"/>
    <property type="molecule type" value="Genomic_DNA"/>
</dbReference>
<evidence type="ECO:0000259" key="7">
    <source>
        <dbReference type="Pfam" id="PF04577"/>
    </source>
</evidence>
<keyword evidence="6" id="KW-0812">Transmembrane</keyword>
<dbReference type="PANTHER" id="PTHR20961">
    <property type="entry name" value="GLYCOSYLTRANSFERASE"/>
    <property type="match status" value="1"/>
</dbReference>
<proteinExistence type="predicted"/>
<evidence type="ECO:0000256" key="3">
    <source>
        <dbReference type="ARBA" id="ARBA00022676"/>
    </source>
</evidence>
<feature type="transmembrane region" description="Helical" evidence="6">
    <location>
        <begin position="357"/>
        <end position="378"/>
    </location>
</feature>
<comment type="subcellular location">
    <subcellularLocation>
        <location evidence="1">Golgi apparatus membrane</location>
        <topology evidence="1">Single-pass type II membrane protein</topology>
    </subcellularLocation>
</comment>
<keyword evidence="3" id="KW-0328">Glycosyltransferase</keyword>
<evidence type="ECO:0000313" key="9">
    <source>
        <dbReference type="Proteomes" id="UP000604825"/>
    </source>
</evidence>
<evidence type="ECO:0000256" key="5">
    <source>
        <dbReference type="ARBA" id="ARBA00023180"/>
    </source>
</evidence>
<evidence type="ECO:0000256" key="4">
    <source>
        <dbReference type="ARBA" id="ARBA00022679"/>
    </source>
</evidence>